<dbReference type="GO" id="GO:0005634">
    <property type="term" value="C:nucleus"/>
    <property type="evidence" value="ECO:0007669"/>
    <property type="project" value="UniProtKB-SubCell"/>
</dbReference>
<dbReference type="SMART" id="SM01114">
    <property type="entry name" value="CXC"/>
    <property type="match status" value="2"/>
</dbReference>
<evidence type="ECO:0000256" key="3">
    <source>
        <dbReference type="ARBA" id="ARBA00023242"/>
    </source>
</evidence>
<reference evidence="6 7" key="1">
    <citation type="submission" date="2022-12" db="EMBL/GenBank/DDBJ databases">
        <title>Chromosome-scale assembly of the Ensete ventricosum genome.</title>
        <authorList>
            <person name="Dussert Y."/>
            <person name="Stocks J."/>
            <person name="Wendawek A."/>
            <person name="Woldeyes F."/>
            <person name="Nichols R.A."/>
            <person name="Borrell J.S."/>
        </authorList>
    </citation>
    <scope>NUCLEOTIDE SEQUENCE [LARGE SCALE GENOMIC DNA]</scope>
    <source>
        <strain evidence="7">cv. Maze</strain>
        <tissue evidence="6">Seeds</tissue>
    </source>
</reference>
<dbReference type="PROSITE" id="PS51634">
    <property type="entry name" value="CRC"/>
    <property type="match status" value="1"/>
</dbReference>
<organism evidence="6 7">
    <name type="scientific">Ensete ventricosum</name>
    <name type="common">Abyssinian banana</name>
    <name type="synonym">Musa ensete</name>
    <dbReference type="NCBI Taxonomy" id="4639"/>
    <lineage>
        <taxon>Eukaryota</taxon>
        <taxon>Viridiplantae</taxon>
        <taxon>Streptophyta</taxon>
        <taxon>Embryophyta</taxon>
        <taxon>Tracheophyta</taxon>
        <taxon>Spermatophyta</taxon>
        <taxon>Magnoliopsida</taxon>
        <taxon>Liliopsida</taxon>
        <taxon>Zingiberales</taxon>
        <taxon>Musaceae</taxon>
        <taxon>Ensete</taxon>
    </lineage>
</organism>
<protein>
    <recommendedName>
        <fullName evidence="5">CRC domain-containing protein</fullName>
    </recommendedName>
</protein>
<comment type="similarity">
    <text evidence="2">Belongs to the lin-54 family.</text>
</comment>
<name>A0AAV8QTY1_ENSVE</name>
<feature type="compositionally biased region" description="Polar residues" evidence="4">
    <location>
        <begin position="9"/>
        <end position="21"/>
    </location>
</feature>
<dbReference type="Pfam" id="PF03638">
    <property type="entry name" value="TCR"/>
    <property type="match status" value="2"/>
</dbReference>
<feature type="region of interest" description="Disordered" evidence="4">
    <location>
        <begin position="1"/>
        <end position="28"/>
    </location>
</feature>
<gene>
    <name evidence="6" type="ORF">OPV22_016483</name>
</gene>
<evidence type="ECO:0000313" key="7">
    <source>
        <dbReference type="Proteomes" id="UP001222027"/>
    </source>
</evidence>
<feature type="domain" description="CRC" evidence="5">
    <location>
        <begin position="103"/>
        <end position="227"/>
    </location>
</feature>
<keyword evidence="7" id="KW-1185">Reference proteome</keyword>
<proteinExistence type="inferred from homology"/>
<dbReference type="Proteomes" id="UP001222027">
    <property type="component" value="Unassembled WGS sequence"/>
</dbReference>
<evidence type="ECO:0000256" key="4">
    <source>
        <dbReference type="SAM" id="MobiDB-lite"/>
    </source>
</evidence>
<evidence type="ECO:0000259" key="5">
    <source>
        <dbReference type="PROSITE" id="PS51634"/>
    </source>
</evidence>
<sequence>MDQRLRASAEQSVQPVASPSSDFPPRKLVRHLDFTAPAYGGASPSNALSIALDPPQQLQQQPPPRATPASLPLSRASITAGKPESPKSRPRLLSDAKDGTPTRKKNCNCKHSKCLKLYCECFASGVYCDGCNCTNCCNNVENEAARHEAVEATLERNPNAFRPKIGSSPHASRVIRDEAGELPLVGKHNKGCHCKKSGCLKKYCECFQANILCSDNCKCMDCKNFEGSEERKALFHGDHGSTLYMQQAASSTLNGAIGPSGFMSPSPSKKRKNQELLFGALVKDQPIKRLAQLPQAKTSAPSSFSASVPVASAINTAPVVSTKVTYRSLLADIVQPEHIWDLCKLLAVASGRVAKTFSDRKAQKLTEKEGQFERSPIQSNDDRDQTWHDLDMKKTSADEYSSEIPVEKANTEEFGSDCRDGQKGGRPTSPGTLALLCDEQDTIFMPSQATNTVSRSFSNQSITEVYVEQERCVLMEFRNYLLKLVTYGQMKEDKYSSMSAEHETPCHLESAINGVARAVVPVAMETPQVAAYSSKYSRVGQQNIGNGDIKPKTEKSEV</sequence>
<feature type="region of interest" description="Disordered" evidence="4">
    <location>
        <begin position="365"/>
        <end position="386"/>
    </location>
</feature>
<comment type="subcellular location">
    <subcellularLocation>
        <location evidence="1">Nucleus</location>
    </subcellularLocation>
</comment>
<dbReference type="InterPro" id="IPR005172">
    <property type="entry name" value="CRC"/>
</dbReference>
<dbReference type="EMBL" id="JAQQAF010000005">
    <property type="protein sequence ID" value="KAJ8483998.1"/>
    <property type="molecule type" value="Genomic_DNA"/>
</dbReference>
<feature type="region of interest" description="Disordered" evidence="4">
    <location>
        <begin position="45"/>
        <end position="104"/>
    </location>
</feature>
<dbReference type="InterPro" id="IPR033467">
    <property type="entry name" value="Tesmin/TSO1-like_CXC"/>
</dbReference>
<accession>A0AAV8QTY1</accession>
<evidence type="ECO:0000256" key="1">
    <source>
        <dbReference type="ARBA" id="ARBA00004123"/>
    </source>
</evidence>
<evidence type="ECO:0000313" key="6">
    <source>
        <dbReference type="EMBL" id="KAJ8483998.1"/>
    </source>
</evidence>
<dbReference type="InterPro" id="IPR028307">
    <property type="entry name" value="Lin-54_fam"/>
</dbReference>
<dbReference type="AlphaFoldDB" id="A0AAV8QTY1"/>
<keyword evidence="3" id="KW-0539">Nucleus</keyword>
<dbReference type="PANTHER" id="PTHR12446">
    <property type="entry name" value="TESMIN/TSO1-RELATED"/>
    <property type="match status" value="1"/>
</dbReference>
<comment type="caution">
    <text evidence="6">The sequence shown here is derived from an EMBL/GenBank/DDBJ whole genome shotgun (WGS) entry which is preliminary data.</text>
</comment>
<dbReference type="GO" id="GO:0006355">
    <property type="term" value="P:regulation of DNA-templated transcription"/>
    <property type="evidence" value="ECO:0007669"/>
    <property type="project" value="TreeGrafter"/>
</dbReference>
<evidence type="ECO:0000256" key="2">
    <source>
        <dbReference type="ARBA" id="ARBA00007267"/>
    </source>
</evidence>
<feature type="compositionally biased region" description="Basic and acidic residues" evidence="4">
    <location>
        <begin position="84"/>
        <end position="101"/>
    </location>
</feature>
<dbReference type="PANTHER" id="PTHR12446:SF34">
    <property type="entry name" value="PROTEIN LIN-54 HOMOLOG"/>
    <property type="match status" value="1"/>
</dbReference>